<dbReference type="InterPro" id="IPR006059">
    <property type="entry name" value="SBP"/>
</dbReference>
<evidence type="ECO:0000256" key="2">
    <source>
        <dbReference type="ARBA" id="ARBA00022764"/>
    </source>
</evidence>
<dbReference type="GO" id="GO:0030975">
    <property type="term" value="F:thiamine binding"/>
    <property type="evidence" value="ECO:0007669"/>
    <property type="project" value="TreeGrafter"/>
</dbReference>
<dbReference type="Gene3D" id="3.40.190.10">
    <property type="entry name" value="Periplasmic binding protein-like II"/>
    <property type="match status" value="2"/>
</dbReference>
<dbReference type="EMBL" id="CP030054">
    <property type="protein sequence ID" value="QAU50541.1"/>
    <property type="molecule type" value="Genomic_DNA"/>
</dbReference>
<keyword evidence="2" id="KW-0574">Periplasm</keyword>
<feature type="chain" id="PRO_5041998011" evidence="3">
    <location>
        <begin position="40"/>
        <end position="364"/>
    </location>
</feature>
<dbReference type="EMBL" id="RDQZ01000010">
    <property type="protein sequence ID" value="RXH13310.1"/>
    <property type="molecule type" value="Genomic_DNA"/>
</dbReference>
<evidence type="ECO:0000313" key="5">
    <source>
        <dbReference type="EMBL" id="RXH13310.1"/>
    </source>
</evidence>
<name>A0AAE5X8F9_9BRAD</name>
<proteinExistence type="predicted"/>
<dbReference type="PANTHER" id="PTHR30006:SF2">
    <property type="entry name" value="ABC TRANSPORTER SUBSTRATE-BINDING PROTEIN"/>
    <property type="match status" value="1"/>
</dbReference>
<dbReference type="GO" id="GO:0030288">
    <property type="term" value="C:outer membrane-bounded periplasmic space"/>
    <property type="evidence" value="ECO:0007669"/>
    <property type="project" value="TreeGrafter"/>
</dbReference>
<dbReference type="GO" id="GO:0015888">
    <property type="term" value="P:thiamine transport"/>
    <property type="evidence" value="ECO:0007669"/>
    <property type="project" value="TreeGrafter"/>
</dbReference>
<dbReference type="GO" id="GO:0030976">
    <property type="term" value="F:thiamine pyrophosphate binding"/>
    <property type="evidence" value="ECO:0007669"/>
    <property type="project" value="TreeGrafter"/>
</dbReference>
<dbReference type="KEGG" id="bgz:XH91_34350"/>
<sequence length="364" mass="39569">MGFGGRHRFREQGGAEVKHAAGLLMALSLFSLSTTVACAADGEVVMGTWGGGNSEMWREKVGKPFSASSGIVVKIRDWSDPEPTLRAQARKPQFNVALGTCYNAANLQKDGLLESFKKEDFPELANFEKSSYLIDQNGEVYAFGIYFQYYGAAFNSDQAKASDFESWRALADPKFKDKVAIARPIYAAPNDLVLFAKVGGGDENNIQPGIPLLTSIARNALTVTNSTAQMNALLSRGEVTAGAYYSSRVWTMRASGVKNVDITIPSEGGLLLSYFLIVPKGAKNLDAVKAWINYALRPAPELAMLDASGFLPLNQTAALSQEQLKEVGSPQSLRSKLYQPDCSVLAANQEKRVNLVEQIYSQVK</sequence>
<protein>
    <submittedName>
        <fullName evidence="4">ABC transporter substrate-binding protein</fullName>
    </submittedName>
    <submittedName>
        <fullName evidence="5">Extracellular solute-binding protein</fullName>
    </submittedName>
</protein>
<accession>A0AAE5X8F9</accession>
<dbReference type="SUPFAM" id="SSF53850">
    <property type="entry name" value="Periplasmic binding protein-like II"/>
    <property type="match status" value="1"/>
</dbReference>
<evidence type="ECO:0000256" key="3">
    <source>
        <dbReference type="SAM" id="SignalP"/>
    </source>
</evidence>
<evidence type="ECO:0000313" key="7">
    <source>
        <dbReference type="Proteomes" id="UP000290401"/>
    </source>
</evidence>
<evidence type="ECO:0000313" key="4">
    <source>
        <dbReference type="EMBL" id="QAU50541.1"/>
    </source>
</evidence>
<organism evidence="4 6">
    <name type="scientific">Bradyrhizobium guangzhouense</name>
    <dbReference type="NCBI Taxonomy" id="1325095"/>
    <lineage>
        <taxon>Bacteria</taxon>
        <taxon>Pseudomonadati</taxon>
        <taxon>Pseudomonadota</taxon>
        <taxon>Alphaproteobacteria</taxon>
        <taxon>Hyphomicrobiales</taxon>
        <taxon>Nitrobacteraceae</taxon>
        <taxon>Bradyrhizobium</taxon>
    </lineage>
</organism>
<geneLocation type="plasmid" evidence="4 6">
    <name>unnamed1</name>
</geneLocation>
<keyword evidence="1 3" id="KW-0732">Signal</keyword>
<keyword evidence="4" id="KW-0614">Plasmid</keyword>
<dbReference type="Proteomes" id="UP000288972">
    <property type="component" value="Plasmid unnamed1"/>
</dbReference>
<evidence type="ECO:0000256" key="1">
    <source>
        <dbReference type="ARBA" id="ARBA00022729"/>
    </source>
</evidence>
<reference evidence="4 6" key="1">
    <citation type="submission" date="2018-06" db="EMBL/GenBank/DDBJ databases">
        <title>Comparative genomics of rhizobia nodulating Arachis hypogaea in China.</title>
        <authorList>
            <person name="Li Y."/>
        </authorList>
    </citation>
    <scope>NUCLEOTIDE SEQUENCE [LARGE SCALE GENOMIC DNA]</scope>
    <source>
        <strain evidence="4 6">CCBAU 51670</strain>
        <plasmid evidence="4 6">unnamed1</plasmid>
    </source>
</reference>
<keyword evidence="7" id="KW-1185">Reference proteome</keyword>
<gene>
    <name evidence="5" type="ORF">EAS56_14905</name>
    <name evidence="4" type="ORF">XH91_34350</name>
</gene>
<dbReference type="Pfam" id="PF13416">
    <property type="entry name" value="SBP_bac_8"/>
    <property type="match status" value="1"/>
</dbReference>
<evidence type="ECO:0000313" key="6">
    <source>
        <dbReference type="Proteomes" id="UP000288972"/>
    </source>
</evidence>
<dbReference type="PANTHER" id="PTHR30006">
    <property type="entry name" value="THIAMINE-BINDING PERIPLASMIC PROTEIN-RELATED"/>
    <property type="match status" value="1"/>
</dbReference>
<reference evidence="5 7" key="2">
    <citation type="submission" date="2018-10" db="EMBL/GenBank/DDBJ databases">
        <title>Bradyrhizobium sp. nov., effective nodules isolated from peanut in China.</title>
        <authorList>
            <person name="Li Y."/>
        </authorList>
    </citation>
    <scope>NUCLEOTIDE SEQUENCE [LARGE SCALE GENOMIC DNA]</scope>
    <source>
        <strain evidence="5 7">CCBAU 53426</strain>
    </source>
</reference>
<dbReference type="AlphaFoldDB" id="A0AAE5X8F9"/>
<dbReference type="Proteomes" id="UP000290401">
    <property type="component" value="Unassembled WGS sequence"/>
</dbReference>
<feature type="signal peptide" evidence="3">
    <location>
        <begin position="1"/>
        <end position="39"/>
    </location>
</feature>